<dbReference type="SUPFAM" id="SSF51679">
    <property type="entry name" value="Bacterial luciferase-like"/>
    <property type="match status" value="1"/>
</dbReference>
<keyword evidence="1 3" id="KW-0560">Oxidoreductase</keyword>
<evidence type="ECO:0000313" key="4">
    <source>
        <dbReference type="Proteomes" id="UP000295411"/>
    </source>
</evidence>
<dbReference type="PANTHER" id="PTHR43244:SF1">
    <property type="entry name" value="5,10-METHYLENETETRAHYDROMETHANOPTERIN REDUCTASE"/>
    <property type="match status" value="1"/>
</dbReference>
<evidence type="ECO:0000256" key="1">
    <source>
        <dbReference type="ARBA" id="ARBA00023002"/>
    </source>
</evidence>
<dbReference type="EMBL" id="SMTK01000007">
    <property type="protein sequence ID" value="TDK23309.1"/>
    <property type="molecule type" value="Genomic_DNA"/>
</dbReference>
<dbReference type="Pfam" id="PF00296">
    <property type="entry name" value="Bac_luciferase"/>
    <property type="match status" value="1"/>
</dbReference>
<comment type="caution">
    <text evidence="3">The sequence shown here is derived from an EMBL/GenBank/DDBJ whole genome shotgun (WGS) entry which is preliminary data.</text>
</comment>
<dbReference type="CDD" id="cd01097">
    <property type="entry name" value="Tetrahydromethanopterin_reductase"/>
    <property type="match status" value="1"/>
</dbReference>
<keyword evidence="4" id="KW-1185">Reference proteome</keyword>
<evidence type="ECO:0000259" key="2">
    <source>
        <dbReference type="Pfam" id="PF00296"/>
    </source>
</evidence>
<dbReference type="InterPro" id="IPR050564">
    <property type="entry name" value="F420-G6PD/mer"/>
</dbReference>
<evidence type="ECO:0000313" key="3">
    <source>
        <dbReference type="EMBL" id="TDK23309.1"/>
    </source>
</evidence>
<dbReference type="InterPro" id="IPR011251">
    <property type="entry name" value="Luciferase-like_dom"/>
</dbReference>
<dbReference type="OrthoDB" id="180193at2"/>
<dbReference type="Gene3D" id="3.20.20.30">
    <property type="entry name" value="Luciferase-like domain"/>
    <property type="match status" value="1"/>
</dbReference>
<name>A0A4R5TRU8_9MICC</name>
<dbReference type="Proteomes" id="UP000295411">
    <property type="component" value="Unassembled WGS sequence"/>
</dbReference>
<dbReference type="InterPro" id="IPR036661">
    <property type="entry name" value="Luciferase-like_sf"/>
</dbReference>
<dbReference type="NCBIfam" id="TIGR03557">
    <property type="entry name" value="F420_G6P_family"/>
    <property type="match status" value="1"/>
</dbReference>
<dbReference type="InterPro" id="IPR019945">
    <property type="entry name" value="F420_G6P_DH-rel"/>
</dbReference>
<reference evidence="3 4" key="1">
    <citation type="submission" date="2019-03" db="EMBL/GenBank/DDBJ databases">
        <title>Arthrobacter sp. nov., an bacterium isolated from biocrust in Mu Us Desert.</title>
        <authorList>
            <person name="Lixiong L."/>
        </authorList>
    </citation>
    <scope>NUCLEOTIDE SEQUENCE [LARGE SCALE GENOMIC DNA]</scope>
    <source>
        <strain evidence="3 4">SLN-3</strain>
    </source>
</reference>
<proteinExistence type="predicted"/>
<dbReference type="GO" id="GO:0016705">
    <property type="term" value="F:oxidoreductase activity, acting on paired donors, with incorporation or reduction of molecular oxygen"/>
    <property type="evidence" value="ECO:0007669"/>
    <property type="project" value="InterPro"/>
</dbReference>
<protein>
    <submittedName>
        <fullName evidence="3">TIGR03885 family FMN-dependent LLM class oxidoreductase</fullName>
        <ecNumber evidence="3">1.-.-.-</ecNumber>
    </submittedName>
</protein>
<gene>
    <name evidence="3" type="ORF">E2F48_17100</name>
</gene>
<accession>A0A4R5TRU8</accession>
<dbReference type="InterPro" id="IPR023907">
    <property type="entry name" value="Non-F420_Flavin_OxRdtase"/>
</dbReference>
<dbReference type="EC" id="1.-.-.-" evidence="3"/>
<sequence length="318" mass="35075">MAILGFHASHEQISPSRLLEDVVLAEQAGFDAAMCSDHIEPWSERQGHSGFAWSWLGSALARTELRFGVVTAPGQRYHPAILAHASATLADMYPGRLWVALGSGENMNEHITGEAWPPKDVRQRRLEECVSVIRRLHSGEEVTHRGLVTVERARIWDAPATPPPLIAPAVTIDTARRAAVWADGLVTINQPHEHLRNMLSAYRDAGGTGTATLQVHLSWAPTESKAIGIAMDQWKNNTFAPPVPWDLPTAAYFDAVGRDVGEESVRTSVNVSASTGEHAQWLQEYLELGFDEIYLHFVGQDQQPFIEAFAAKVLPELR</sequence>
<feature type="domain" description="Luciferase-like" evidence="2">
    <location>
        <begin position="10"/>
        <end position="291"/>
    </location>
</feature>
<dbReference type="NCBIfam" id="TIGR03885">
    <property type="entry name" value="flavin_revert"/>
    <property type="match status" value="1"/>
</dbReference>
<dbReference type="RefSeq" id="WP_133405170.1">
    <property type="nucleotide sequence ID" value="NZ_SMTK01000007.1"/>
</dbReference>
<dbReference type="PANTHER" id="PTHR43244">
    <property type="match status" value="1"/>
</dbReference>
<organism evidence="3 4">
    <name type="scientific">Arthrobacter crusticola</name>
    <dbReference type="NCBI Taxonomy" id="2547960"/>
    <lineage>
        <taxon>Bacteria</taxon>
        <taxon>Bacillati</taxon>
        <taxon>Actinomycetota</taxon>
        <taxon>Actinomycetes</taxon>
        <taxon>Micrococcales</taxon>
        <taxon>Micrococcaceae</taxon>
        <taxon>Arthrobacter</taxon>
    </lineage>
</organism>
<dbReference type="AlphaFoldDB" id="A0A4R5TRU8"/>